<gene>
    <name evidence="7" type="ORF">ACFSQ3_15240</name>
</gene>
<keyword evidence="8" id="KW-1185">Reference proteome</keyword>
<dbReference type="Gene3D" id="1.20.1610.10">
    <property type="entry name" value="alpha-1,2-mannosidases domains"/>
    <property type="match status" value="1"/>
</dbReference>
<dbReference type="GO" id="GO:0016787">
    <property type="term" value="F:hydrolase activity"/>
    <property type="evidence" value="ECO:0007669"/>
    <property type="project" value="UniProtKB-KW"/>
</dbReference>
<dbReference type="PANTHER" id="PTHR12143:SF39">
    <property type="entry name" value="SECRETED PROTEIN"/>
    <property type="match status" value="1"/>
</dbReference>
<feature type="domain" description="Glycosyl hydrolase family 92" evidence="5">
    <location>
        <begin position="297"/>
        <end position="763"/>
    </location>
</feature>
<keyword evidence="7" id="KW-0378">Hydrolase</keyword>
<dbReference type="InterPro" id="IPR014718">
    <property type="entry name" value="GH-type_carb-bd"/>
</dbReference>
<evidence type="ECO:0000259" key="5">
    <source>
        <dbReference type="Pfam" id="PF07971"/>
    </source>
</evidence>
<dbReference type="InterPro" id="IPR005887">
    <property type="entry name" value="GH92_a_mannosidase_put"/>
</dbReference>
<feature type="domain" description="Glycosyl hydrolase family 92 N-terminal" evidence="6">
    <location>
        <begin position="31"/>
        <end position="291"/>
    </location>
</feature>
<dbReference type="Proteomes" id="UP001597393">
    <property type="component" value="Unassembled WGS sequence"/>
</dbReference>
<dbReference type="InterPro" id="IPR041371">
    <property type="entry name" value="GH92_N"/>
</dbReference>
<evidence type="ECO:0000313" key="8">
    <source>
        <dbReference type="Proteomes" id="UP001597393"/>
    </source>
</evidence>
<dbReference type="NCBIfam" id="TIGR01180">
    <property type="entry name" value="aman2_put"/>
    <property type="match status" value="1"/>
</dbReference>
<dbReference type="EMBL" id="JBHUMA010000009">
    <property type="protein sequence ID" value="MFD2600307.1"/>
    <property type="molecule type" value="Genomic_DNA"/>
</dbReference>
<evidence type="ECO:0000256" key="4">
    <source>
        <dbReference type="SAM" id="SignalP"/>
    </source>
</evidence>
<evidence type="ECO:0000256" key="2">
    <source>
        <dbReference type="ARBA" id="ARBA00011245"/>
    </source>
</evidence>
<dbReference type="InterPro" id="IPR050883">
    <property type="entry name" value="PNGase"/>
</dbReference>
<comment type="cofactor">
    <cofactor evidence="1">
        <name>Ca(2+)</name>
        <dbReference type="ChEBI" id="CHEBI:29108"/>
    </cofactor>
</comment>
<sequence length="769" mass="87109">MSSLGKAAICLLGMMHVCGASQAQDKRLVDYVDPMIGTAKMGHTYPGPTVPFGSVQLSPDTDTIPYAVNGRYNGDVYKYCAGYQYSDATIVGFSHTHFSGTGHSDLGDFLLMPTSGDLKLNPGTADKPGSGYRSAFNHDNEEAEANYYKVKLDANDITAELTTSSRVGHHKYTFSKAGESHIIFDLMHGIYNYDDKNVWTVVRVLDDHTVVGYRQTHGWARTRVVHFAMKFSKPFKNYGTKNFEKEQVYKGFWRKFDQTDNFPDIAGKKIRMHFDFDVAANEDVQVKLAISPVSMDNALANMEAEVPHWDFERTKREGQDLWEKELGRIQATLPTKSDYVNFYTAMYHAALMPTEYMDVNGQYRGLDHQVHQADGFTNYSSFSLWDTFRAFHPYLNLVNPKRNSDMVESMLAHYDQSTLKMLPIWSHYGNDNWCMSGYHAVSVITDAILKGVYKGDANKALDACIATANYRRYEGIGEYIDLGFVPDEANGTSVSNTLEYAYDDWCIAQLAKHLNREEDYQVFSKRAENWRNMFDPSIGFMRPKSAEGKFREKFDVLETHGQGFIEGNTWNYSLYVPHNPEGLMEQLGGKKKLATYLDSLFTMYLPDEFFAQTEDITREGIIGNYVHGNEPSHHVAYLYQMVGEGWKSQEWIRKILKDQYHNGSDGLGGNDDCGQMSAWYLFSSMGFYPIAPGSDDYWLGSPLVQSASIKLENGKTFEVEATNQSDKNVYVQEVRLNGKPLKGYILKHADIINGGKLQFKMGSKPNKKA</sequence>
<dbReference type="Gene3D" id="3.30.2080.10">
    <property type="entry name" value="GH92 mannosidase domain"/>
    <property type="match status" value="1"/>
</dbReference>
<keyword evidence="3" id="KW-0106">Calcium</keyword>
<dbReference type="InterPro" id="IPR012939">
    <property type="entry name" value="Glyco_hydro_92"/>
</dbReference>
<name>A0ABW5NR75_9SPHI</name>
<dbReference type="SUPFAM" id="SSF48208">
    <property type="entry name" value="Six-hairpin glycosidases"/>
    <property type="match status" value="1"/>
</dbReference>
<organism evidence="7 8">
    <name type="scientific">Sphingobacterium corticis</name>
    <dbReference type="NCBI Taxonomy" id="1812823"/>
    <lineage>
        <taxon>Bacteria</taxon>
        <taxon>Pseudomonadati</taxon>
        <taxon>Bacteroidota</taxon>
        <taxon>Sphingobacteriia</taxon>
        <taxon>Sphingobacteriales</taxon>
        <taxon>Sphingobacteriaceae</taxon>
        <taxon>Sphingobacterium</taxon>
    </lineage>
</organism>
<keyword evidence="4" id="KW-0732">Signal</keyword>
<dbReference type="InterPro" id="IPR008928">
    <property type="entry name" value="6-hairpin_glycosidase_sf"/>
</dbReference>
<dbReference type="Gene3D" id="1.20.1050.60">
    <property type="entry name" value="alpha-1,2-mannosidase"/>
    <property type="match status" value="1"/>
</dbReference>
<dbReference type="RefSeq" id="WP_380870447.1">
    <property type="nucleotide sequence ID" value="NZ_JBHUMA010000009.1"/>
</dbReference>
<evidence type="ECO:0000256" key="3">
    <source>
        <dbReference type="ARBA" id="ARBA00022837"/>
    </source>
</evidence>
<dbReference type="PANTHER" id="PTHR12143">
    <property type="entry name" value="PEPTIDE N-GLYCANASE PNGASE -RELATED"/>
    <property type="match status" value="1"/>
</dbReference>
<evidence type="ECO:0000256" key="1">
    <source>
        <dbReference type="ARBA" id="ARBA00001913"/>
    </source>
</evidence>
<evidence type="ECO:0000259" key="6">
    <source>
        <dbReference type="Pfam" id="PF17678"/>
    </source>
</evidence>
<protein>
    <submittedName>
        <fullName evidence="7">GH92 family glycosyl hydrolase</fullName>
    </submittedName>
</protein>
<comment type="subunit">
    <text evidence="2">Monomer.</text>
</comment>
<accession>A0ABW5NR75</accession>
<dbReference type="Gene3D" id="2.70.98.10">
    <property type="match status" value="1"/>
</dbReference>
<dbReference type="Pfam" id="PF07971">
    <property type="entry name" value="Glyco_hydro_92"/>
    <property type="match status" value="1"/>
</dbReference>
<comment type="caution">
    <text evidence="7">The sequence shown here is derived from an EMBL/GenBank/DDBJ whole genome shotgun (WGS) entry which is preliminary data.</text>
</comment>
<feature type="signal peptide" evidence="4">
    <location>
        <begin position="1"/>
        <end position="23"/>
    </location>
</feature>
<feature type="chain" id="PRO_5046873653" evidence="4">
    <location>
        <begin position="24"/>
        <end position="769"/>
    </location>
</feature>
<evidence type="ECO:0000313" key="7">
    <source>
        <dbReference type="EMBL" id="MFD2600307.1"/>
    </source>
</evidence>
<reference evidence="8" key="1">
    <citation type="journal article" date="2019" name="Int. J. Syst. Evol. Microbiol.">
        <title>The Global Catalogue of Microorganisms (GCM) 10K type strain sequencing project: providing services to taxonomists for standard genome sequencing and annotation.</title>
        <authorList>
            <consortium name="The Broad Institute Genomics Platform"/>
            <consortium name="The Broad Institute Genome Sequencing Center for Infectious Disease"/>
            <person name="Wu L."/>
            <person name="Ma J."/>
        </authorList>
    </citation>
    <scope>NUCLEOTIDE SEQUENCE [LARGE SCALE GENOMIC DNA]</scope>
    <source>
        <strain evidence="8">KCTC 42248</strain>
    </source>
</reference>
<dbReference type="Pfam" id="PF17678">
    <property type="entry name" value="Glyco_hydro_92N"/>
    <property type="match status" value="1"/>
</dbReference>
<proteinExistence type="predicted"/>